<keyword evidence="2" id="KW-0813">Transport</keyword>
<dbReference type="OrthoDB" id="5086884at2759"/>
<dbReference type="EMBL" id="JANBUL010000255">
    <property type="protein sequence ID" value="KAJ2778005.1"/>
    <property type="molecule type" value="Genomic_DNA"/>
</dbReference>
<reference evidence="8" key="1">
    <citation type="submission" date="2022-07" db="EMBL/GenBank/DDBJ databases">
        <title>Phylogenomic reconstructions and comparative analyses of Kickxellomycotina fungi.</title>
        <authorList>
            <person name="Reynolds N.K."/>
            <person name="Stajich J.E."/>
            <person name="Barry K."/>
            <person name="Grigoriev I.V."/>
            <person name="Crous P."/>
            <person name="Smith M.E."/>
        </authorList>
    </citation>
    <scope>NUCLEOTIDE SEQUENCE</scope>
    <source>
        <strain evidence="8">NBRC 105414</strain>
    </source>
</reference>
<evidence type="ECO:0000256" key="2">
    <source>
        <dbReference type="ARBA" id="ARBA00022448"/>
    </source>
</evidence>
<proteinExistence type="predicted"/>
<feature type="transmembrane region" description="Helical" evidence="6">
    <location>
        <begin position="149"/>
        <end position="167"/>
    </location>
</feature>
<accession>A0A9W8HAF9</accession>
<feature type="transmembrane region" description="Helical" evidence="6">
    <location>
        <begin position="84"/>
        <end position="105"/>
    </location>
</feature>
<evidence type="ECO:0000313" key="8">
    <source>
        <dbReference type="EMBL" id="KAJ2778005.1"/>
    </source>
</evidence>
<dbReference type="GO" id="GO:0016020">
    <property type="term" value="C:membrane"/>
    <property type="evidence" value="ECO:0007669"/>
    <property type="project" value="UniProtKB-SubCell"/>
</dbReference>
<dbReference type="Pfam" id="PF07690">
    <property type="entry name" value="MFS_1"/>
    <property type="match status" value="1"/>
</dbReference>
<dbReference type="Proteomes" id="UP001140217">
    <property type="component" value="Unassembled WGS sequence"/>
</dbReference>
<evidence type="ECO:0000256" key="5">
    <source>
        <dbReference type="ARBA" id="ARBA00023136"/>
    </source>
</evidence>
<dbReference type="GO" id="GO:0022857">
    <property type="term" value="F:transmembrane transporter activity"/>
    <property type="evidence" value="ECO:0007669"/>
    <property type="project" value="InterPro"/>
</dbReference>
<feature type="transmembrane region" description="Helical" evidence="6">
    <location>
        <begin position="396"/>
        <end position="417"/>
    </location>
</feature>
<gene>
    <name evidence="8" type="ORF">H4R18_004854</name>
</gene>
<dbReference type="PANTHER" id="PTHR23506:SF23">
    <property type="entry name" value="GH10249P"/>
    <property type="match status" value="1"/>
</dbReference>
<keyword evidence="9" id="KW-1185">Reference proteome</keyword>
<dbReference type="AlphaFoldDB" id="A0A9W8HAF9"/>
<keyword evidence="3 6" id="KW-0812">Transmembrane</keyword>
<comment type="subcellular location">
    <subcellularLocation>
        <location evidence="1">Membrane</location>
        <topology evidence="1">Multi-pass membrane protein</topology>
    </subcellularLocation>
</comment>
<feature type="transmembrane region" description="Helical" evidence="6">
    <location>
        <begin position="331"/>
        <end position="356"/>
    </location>
</feature>
<dbReference type="SUPFAM" id="SSF103473">
    <property type="entry name" value="MFS general substrate transporter"/>
    <property type="match status" value="1"/>
</dbReference>
<dbReference type="InterPro" id="IPR011701">
    <property type="entry name" value="MFS"/>
</dbReference>
<name>A0A9W8HAF9_9FUNG</name>
<evidence type="ECO:0000256" key="4">
    <source>
        <dbReference type="ARBA" id="ARBA00022989"/>
    </source>
</evidence>
<evidence type="ECO:0000259" key="7">
    <source>
        <dbReference type="PROSITE" id="PS50850"/>
    </source>
</evidence>
<evidence type="ECO:0000256" key="1">
    <source>
        <dbReference type="ARBA" id="ARBA00004141"/>
    </source>
</evidence>
<evidence type="ECO:0000256" key="6">
    <source>
        <dbReference type="SAM" id="Phobius"/>
    </source>
</evidence>
<dbReference type="InterPro" id="IPR036259">
    <property type="entry name" value="MFS_trans_sf"/>
</dbReference>
<dbReference type="Gene3D" id="1.20.1250.20">
    <property type="entry name" value="MFS general substrate transporter like domains"/>
    <property type="match status" value="1"/>
</dbReference>
<feature type="transmembrane region" description="Helical" evidence="6">
    <location>
        <begin position="305"/>
        <end position="325"/>
    </location>
</feature>
<sequence length="431" mass="45051">MDTLFYSLTVAMLPDVLQNGMHAPKSANGLVTTVFGIGNIVGCAVSGHCSDRLRNRRAMQTLVSLVYMTAGAVFFCAGRFHEILVFRTINGFASGVACTLAFATIGDVYPENLLGFKAAVMYFGNNIAYTIGPICGQRLFDLGGVRGPAVVVIALSLLRFVIFAVVAEDSLVIRGAVIRHPAAAQPRCTPASGDPSAAKEEACGADEIVDTTSELDNAAPGRRMSFWRLLASAPVVIATLSIASCMGIQGMLEGLVPLHLIDSFGREDDSGTTFVILGLSFTVLAPAVGWVLDATIARGGETMRYVVMLFGAVSMILDALLLSLARTYAALMAGVALFALTNLCMLIPAVSAYGDIVNAAGSDAMARGYAIAGCAWAVGSAVIPAIASALYSRLGFAAPVMGISVAACTASAAAFLGHIGRRWYLRRKCLP</sequence>
<organism evidence="8 9">
    <name type="scientific">Coemansia javaensis</name>
    <dbReference type="NCBI Taxonomy" id="2761396"/>
    <lineage>
        <taxon>Eukaryota</taxon>
        <taxon>Fungi</taxon>
        <taxon>Fungi incertae sedis</taxon>
        <taxon>Zoopagomycota</taxon>
        <taxon>Kickxellomycotina</taxon>
        <taxon>Kickxellomycetes</taxon>
        <taxon>Kickxellales</taxon>
        <taxon>Kickxellaceae</taxon>
        <taxon>Coemansia</taxon>
    </lineage>
</organism>
<feature type="transmembrane region" description="Helical" evidence="6">
    <location>
        <begin position="58"/>
        <end position="77"/>
    </location>
</feature>
<dbReference type="PROSITE" id="PS50850">
    <property type="entry name" value="MFS"/>
    <property type="match status" value="1"/>
</dbReference>
<evidence type="ECO:0000313" key="9">
    <source>
        <dbReference type="Proteomes" id="UP001140217"/>
    </source>
</evidence>
<feature type="domain" description="Major facilitator superfamily (MFS) profile" evidence="7">
    <location>
        <begin position="1"/>
        <end position="424"/>
    </location>
</feature>
<comment type="caution">
    <text evidence="8">The sequence shown here is derived from an EMBL/GenBank/DDBJ whole genome shotgun (WGS) entry which is preliminary data.</text>
</comment>
<dbReference type="InterPro" id="IPR050930">
    <property type="entry name" value="MFS_Vesicular_Transporter"/>
</dbReference>
<dbReference type="PANTHER" id="PTHR23506">
    <property type="entry name" value="GH10249P"/>
    <property type="match status" value="1"/>
</dbReference>
<feature type="transmembrane region" description="Helical" evidence="6">
    <location>
        <begin position="368"/>
        <end position="390"/>
    </location>
</feature>
<evidence type="ECO:0000256" key="3">
    <source>
        <dbReference type="ARBA" id="ARBA00022692"/>
    </source>
</evidence>
<feature type="transmembrane region" description="Helical" evidence="6">
    <location>
        <begin position="272"/>
        <end position="293"/>
    </location>
</feature>
<feature type="transmembrane region" description="Helical" evidence="6">
    <location>
        <begin position="229"/>
        <end position="252"/>
    </location>
</feature>
<dbReference type="InterPro" id="IPR020846">
    <property type="entry name" value="MFS_dom"/>
</dbReference>
<keyword evidence="4 6" id="KW-1133">Transmembrane helix</keyword>
<protein>
    <recommendedName>
        <fullName evidence="7">Major facilitator superfamily (MFS) profile domain-containing protein</fullName>
    </recommendedName>
</protein>
<keyword evidence="5 6" id="KW-0472">Membrane</keyword>